<feature type="transmembrane region" description="Helical" evidence="1">
    <location>
        <begin position="64"/>
        <end position="87"/>
    </location>
</feature>
<accession>T1JDT6</accession>
<keyword evidence="2" id="KW-0732">Signal</keyword>
<keyword evidence="1" id="KW-0812">Transmembrane</keyword>
<evidence type="ECO:0000256" key="1">
    <source>
        <dbReference type="SAM" id="Phobius"/>
    </source>
</evidence>
<evidence type="ECO:0000313" key="3">
    <source>
        <dbReference type="EnsemblMetazoa" id="SMAR011971-PA"/>
    </source>
</evidence>
<dbReference type="AlphaFoldDB" id="T1JDT6"/>
<proteinExistence type="predicted"/>
<name>T1JDT6_STRMM</name>
<dbReference type="EMBL" id="JH432114">
    <property type="status" value="NOT_ANNOTATED_CDS"/>
    <property type="molecule type" value="Genomic_DNA"/>
</dbReference>
<sequence>MPRTLSWFLVSVLFGVAIATEKTSQSQPLFKPMPFQARSPNSRLFVGPFGNIASIVSSLGSVGVLGVFLLFLVFLPYIVNLIILPLLGAQQGLGMGRSLSDTTSYYNNKHKILETLTFLEEVWRKFDAKDPECQKAMLCQLHVEEENLGYLGKRAAKAISYLTYLDGLDMPKAIKTIISGYTTAIRYGREQKLCPYHCPFSLTDTIKKMNETNPQ</sequence>
<dbReference type="HOGENOM" id="CLU_1284740_0_0_1"/>
<evidence type="ECO:0000256" key="2">
    <source>
        <dbReference type="SAM" id="SignalP"/>
    </source>
</evidence>
<organism evidence="3 4">
    <name type="scientific">Strigamia maritima</name>
    <name type="common">European centipede</name>
    <name type="synonym">Geophilus maritimus</name>
    <dbReference type="NCBI Taxonomy" id="126957"/>
    <lineage>
        <taxon>Eukaryota</taxon>
        <taxon>Metazoa</taxon>
        <taxon>Ecdysozoa</taxon>
        <taxon>Arthropoda</taxon>
        <taxon>Myriapoda</taxon>
        <taxon>Chilopoda</taxon>
        <taxon>Pleurostigmophora</taxon>
        <taxon>Geophilomorpha</taxon>
        <taxon>Linotaeniidae</taxon>
        <taxon>Strigamia</taxon>
    </lineage>
</organism>
<keyword evidence="1" id="KW-1133">Transmembrane helix</keyword>
<keyword evidence="1" id="KW-0472">Membrane</keyword>
<protein>
    <submittedName>
        <fullName evidence="3">Uncharacterized protein</fullName>
    </submittedName>
</protein>
<dbReference type="Proteomes" id="UP000014500">
    <property type="component" value="Unassembled WGS sequence"/>
</dbReference>
<dbReference type="eggNOG" id="ENOG502SW94">
    <property type="taxonomic scope" value="Eukaryota"/>
</dbReference>
<reference evidence="4" key="1">
    <citation type="submission" date="2011-05" db="EMBL/GenBank/DDBJ databases">
        <authorList>
            <person name="Richards S.R."/>
            <person name="Qu J."/>
            <person name="Jiang H."/>
            <person name="Jhangiani S.N."/>
            <person name="Agravi P."/>
            <person name="Goodspeed R."/>
            <person name="Gross S."/>
            <person name="Mandapat C."/>
            <person name="Jackson L."/>
            <person name="Mathew T."/>
            <person name="Pu L."/>
            <person name="Thornton R."/>
            <person name="Saada N."/>
            <person name="Wilczek-Boney K.B."/>
            <person name="Lee S."/>
            <person name="Kovar C."/>
            <person name="Wu Y."/>
            <person name="Scherer S.E."/>
            <person name="Worley K.C."/>
            <person name="Muzny D.M."/>
            <person name="Gibbs R."/>
        </authorList>
    </citation>
    <scope>NUCLEOTIDE SEQUENCE</scope>
    <source>
        <strain evidence="4">Brora</strain>
    </source>
</reference>
<dbReference type="EnsemblMetazoa" id="SMAR011971-RA">
    <property type="protein sequence ID" value="SMAR011971-PA"/>
    <property type="gene ID" value="SMAR011971"/>
</dbReference>
<feature type="chain" id="PRO_5004590447" evidence="2">
    <location>
        <begin position="20"/>
        <end position="215"/>
    </location>
</feature>
<keyword evidence="4" id="KW-1185">Reference proteome</keyword>
<feature type="signal peptide" evidence="2">
    <location>
        <begin position="1"/>
        <end position="19"/>
    </location>
</feature>
<reference evidence="3" key="2">
    <citation type="submission" date="2015-02" db="UniProtKB">
        <authorList>
            <consortium name="EnsemblMetazoa"/>
        </authorList>
    </citation>
    <scope>IDENTIFICATION</scope>
</reference>
<evidence type="ECO:0000313" key="4">
    <source>
        <dbReference type="Proteomes" id="UP000014500"/>
    </source>
</evidence>